<evidence type="ECO:0000313" key="3">
    <source>
        <dbReference type="Proteomes" id="UP000029981"/>
    </source>
</evidence>
<reference evidence="2 3" key="2">
    <citation type="journal article" date="2009" name="PLoS ONE">
        <title>An integrated genetic and cytogenetic map of the cucumber genome.</title>
        <authorList>
            <person name="Ren Y."/>
            <person name="Zhang Z."/>
            <person name="Liu J."/>
            <person name="Staub J.E."/>
            <person name="Han Y."/>
            <person name="Cheng Z."/>
            <person name="Li X."/>
            <person name="Lu J."/>
            <person name="Miao H."/>
            <person name="Kang H."/>
            <person name="Xie B."/>
            <person name="Gu X."/>
            <person name="Wang X."/>
            <person name="Du Y."/>
            <person name="Jin W."/>
            <person name="Huang S."/>
        </authorList>
    </citation>
    <scope>NUCLEOTIDE SEQUENCE [LARGE SCALE GENOMIC DNA]</scope>
    <source>
        <strain evidence="3">cv. 9930</strain>
    </source>
</reference>
<dbReference type="AlphaFoldDB" id="A0A0A0KN94"/>
<evidence type="ECO:0000313" key="2">
    <source>
        <dbReference type="EMBL" id="KGN51023.1"/>
    </source>
</evidence>
<sequence>MAAKFARNEDASASTNNGGGFDGECRQRRSTTVTLSEGVAHELERRRRMDRKKMRGDTSNSGCYTSRLPVLHLHFRLSQMKLNSLRPEPPPFESSPSRAVHPSRLLCKSCVGAAWVDLFSLPSRFLPFQAI</sequence>
<accession>A0A0A0KN94</accession>
<keyword evidence="3" id="KW-1185">Reference proteome</keyword>
<feature type="region of interest" description="Disordered" evidence="1">
    <location>
        <begin position="1"/>
        <end position="61"/>
    </location>
</feature>
<dbReference type="Gramene" id="KGN51023">
    <property type="protein sequence ID" value="KGN51023"/>
    <property type="gene ID" value="Csa_5G409660"/>
</dbReference>
<dbReference type="Proteomes" id="UP000029981">
    <property type="component" value="Chromosome 5"/>
</dbReference>
<proteinExistence type="predicted"/>
<gene>
    <name evidence="2" type="ORF">Csa_5G409660</name>
</gene>
<name>A0A0A0KN94_CUCSA</name>
<reference evidence="2 3" key="4">
    <citation type="journal article" date="2011" name="BMC Genomics">
        <title>RNA-Seq improves annotation of protein-coding genes in the cucumber genome.</title>
        <authorList>
            <person name="Li Z."/>
            <person name="Zhang Z."/>
            <person name="Yan P."/>
            <person name="Huang S."/>
            <person name="Fei Z."/>
            <person name="Lin K."/>
        </authorList>
    </citation>
    <scope>NUCLEOTIDE SEQUENCE [LARGE SCALE GENOMIC DNA]</scope>
    <source>
        <strain evidence="3">cv. 9930</strain>
    </source>
</reference>
<reference evidence="2 3" key="1">
    <citation type="journal article" date="2009" name="Nat. Genet.">
        <title>The genome of the cucumber, Cucumis sativus L.</title>
        <authorList>
            <person name="Huang S."/>
            <person name="Li R."/>
            <person name="Zhang Z."/>
            <person name="Li L."/>
            <person name="Gu X."/>
            <person name="Fan W."/>
            <person name="Lucas W.J."/>
            <person name="Wang X."/>
            <person name="Xie B."/>
            <person name="Ni P."/>
            <person name="Ren Y."/>
            <person name="Zhu H."/>
            <person name="Li J."/>
            <person name="Lin K."/>
            <person name="Jin W."/>
            <person name="Fei Z."/>
            <person name="Li G."/>
            <person name="Staub J."/>
            <person name="Kilian A."/>
            <person name="van der Vossen E.A."/>
            <person name="Wu Y."/>
            <person name="Guo J."/>
            <person name="He J."/>
            <person name="Jia Z."/>
            <person name="Ren Y."/>
            <person name="Tian G."/>
            <person name="Lu Y."/>
            <person name="Ruan J."/>
            <person name="Qian W."/>
            <person name="Wang M."/>
            <person name="Huang Q."/>
            <person name="Li B."/>
            <person name="Xuan Z."/>
            <person name="Cao J."/>
            <person name="Asan"/>
            <person name="Wu Z."/>
            <person name="Zhang J."/>
            <person name="Cai Q."/>
            <person name="Bai Y."/>
            <person name="Zhao B."/>
            <person name="Han Y."/>
            <person name="Li Y."/>
            <person name="Li X."/>
            <person name="Wang S."/>
            <person name="Shi Q."/>
            <person name="Liu S."/>
            <person name="Cho W.K."/>
            <person name="Kim J.Y."/>
            <person name="Xu Y."/>
            <person name="Heller-Uszynska K."/>
            <person name="Miao H."/>
            <person name="Cheng Z."/>
            <person name="Zhang S."/>
            <person name="Wu J."/>
            <person name="Yang Y."/>
            <person name="Kang H."/>
            <person name="Li M."/>
            <person name="Liang H."/>
            <person name="Ren X."/>
            <person name="Shi Z."/>
            <person name="Wen M."/>
            <person name="Jian M."/>
            <person name="Yang H."/>
            <person name="Zhang G."/>
            <person name="Yang Z."/>
            <person name="Chen R."/>
            <person name="Liu S."/>
            <person name="Li J."/>
            <person name="Ma L."/>
            <person name="Liu H."/>
            <person name="Zhou Y."/>
            <person name="Zhao J."/>
            <person name="Fang X."/>
            <person name="Li G."/>
            <person name="Fang L."/>
            <person name="Li Y."/>
            <person name="Liu D."/>
            <person name="Zheng H."/>
            <person name="Zhang Y."/>
            <person name="Qin N."/>
            <person name="Li Z."/>
            <person name="Yang G."/>
            <person name="Yang S."/>
            <person name="Bolund L."/>
            <person name="Kristiansen K."/>
            <person name="Zheng H."/>
            <person name="Li S."/>
            <person name="Zhang X."/>
            <person name="Yang H."/>
            <person name="Wang J."/>
            <person name="Sun R."/>
            <person name="Zhang B."/>
            <person name="Jiang S."/>
            <person name="Wang J."/>
            <person name="Du Y."/>
            <person name="Li S."/>
        </authorList>
    </citation>
    <scope>NUCLEOTIDE SEQUENCE [LARGE SCALE GENOMIC DNA]</scope>
    <source>
        <strain evidence="3">cv. 9930</strain>
    </source>
</reference>
<protein>
    <submittedName>
        <fullName evidence="2">Uncharacterized protein</fullName>
    </submittedName>
</protein>
<feature type="compositionally biased region" description="Basic and acidic residues" evidence="1">
    <location>
        <begin position="1"/>
        <end position="10"/>
    </location>
</feature>
<dbReference type="EMBL" id="CM002926">
    <property type="protein sequence ID" value="KGN51023.1"/>
    <property type="molecule type" value="Genomic_DNA"/>
</dbReference>
<evidence type="ECO:0000256" key="1">
    <source>
        <dbReference type="SAM" id="MobiDB-lite"/>
    </source>
</evidence>
<organism evidence="2 3">
    <name type="scientific">Cucumis sativus</name>
    <name type="common">Cucumber</name>
    <dbReference type="NCBI Taxonomy" id="3659"/>
    <lineage>
        <taxon>Eukaryota</taxon>
        <taxon>Viridiplantae</taxon>
        <taxon>Streptophyta</taxon>
        <taxon>Embryophyta</taxon>
        <taxon>Tracheophyta</taxon>
        <taxon>Spermatophyta</taxon>
        <taxon>Magnoliopsida</taxon>
        <taxon>eudicotyledons</taxon>
        <taxon>Gunneridae</taxon>
        <taxon>Pentapetalae</taxon>
        <taxon>rosids</taxon>
        <taxon>fabids</taxon>
        <taxon>Cucurbitales</taxon>
        <taxon>Cucurbitaceae</taxon>
        <taxon>Benincaseae</taxon>
        <taxon>Cucumis</taxon>
    </lineage>
</organism>
<reference evidence="2 3" key="3">
    <citation type="journal article" date="2010" name="BMC Genomics">
        <title>Transcriptome sequencing and comparative analysis of cucumber flowers with different sex types.</title>
        <authorList>
            <person name="Guo S."/>
            <person name="Zheng Y."/>
            <person name="Joung J.G."/>
            <person name="Liu S."/>
            <person name="Zhang Z."/>
            <person name="Crasta O.R."/>
            <person name="Sobral B.W."/>
            <person name="Xu Y."/>
            <person name="Huang S."/>
            <person name="Fei Z."/>
        </authorList>
    </citation>
    <scope>NUCLEOTIDE SEQUENCE [LARGE SCALE GENOMIC DNA]</scope>
    <source>
        <strain evidence="3">cv. 9930</strain>
    </source>
</reference>